<evidence type="ECO:0000256" key="3">
    <source>
        <dbReference type="ARBA" id="ARBA00022801"/>
    </source>
</evidence>
<gene>
    <name evidence="7" type="ORF">ACFPN1_01335</name>
</gene>
<evidence type="ECO:0000256" key="5">
    <source>
        <dbReference type="SAM" id="SignalP"/>
    </source>
</evidence>
<protein>
    <recommendedName>
        <fullName evidence="2">N-acetylmuramoyl-L-alanine amidase</fullName>
        <ecNumber evidence="2">3.5.1.28</ecNumber>
    </recommendedName>
</protein>
<dbReference type="SMART" id="SM00644">
    <property type="entry name" value="Ami_2"/>
    <property type="match status" value="1"/>
</dbReference>
<evidence type="ECO:0000256" key="4">
    <source>
        <dbReference type="ARBA" id="ARBA00023316"/>
    </source>
</evidence>
<dbReference type="PANTHER" id="PTHR30417">
    <property type="entry name" value="N-ACETYLMURAMOYL-L-ALANINE AMIDASE AMID"/>
    <property type="match status" value="1"/>
</dbReference>
<dbReference type="SUPFAM" id="SSF55846">
    <property type="entry name" value="N-acetylmuramoyl-L-alanine amidase-like"/>
    <property type="match status" value="1"/>
</dbReference>
<dbReference type="EC" id="3.5.1.28" evidence="2"/>
<evidence type="ECO:0000256" key="1">
    <source>
        <dbReference type="ARBA" id="ARBA00001561"/>
    </source>
</evidence>
<dbReference type="GO" id="GO:0008745">
    <property type="term" value="F:N-acetylmuramoyl-L-alanine amidase activity"/>
    <property type="evidence" value="ECO:0007669"/>
    <property type="project" value="UniProtKB-EC"/>
</dbReference>
<feature type="chain" id="PRO_5046753318" description="N-acetylmuramoyl-L-alanine amidase" evidence="5">
    <location>
        <begin position="24"/>
        <end position="245"/>
    </location>
</feature>
<dbReference type="RefSeq" id="WP_386752332.1">
    <property type="nucleotide sequence ID" value="NZ_JBHSNM010000001.1"/>
</dbReference>
<proteinExistence type="predicted"/>
<name>A0ABW0SJ83_9GAMM</name>
<comment type="catalytic activity">
    <reaction evidence="1">
        <text>Hydrolyzes the link between N-acetylmuramoyl residues and L-amino acid residues in certain cell-wall glycopeptides.</text>
        <dbReference type="EC" id="3.5.1.28"/>
    </reaction>
</comment>
<accession>A0ABW0SJ83</accession>
<keyword evidence="4" id="KW-0961">Cell wall biogenesis/degradation</keyword>
<evidence type="ECO:0000313" key="8">
    <source>
        <dbReference type="Proteomes" id="UP001596036"/>
    </source>
</evidence>
<organism evidence="7 8">
    <name type="scientific">Lysobacter yangpyeongensis</name>
    <dbReference type="NCBI Taxonomy" id="346182"/>
    <lineage>
        <taxon>Bacteria</taxon>
        <taxon>Pseudomonadati</taxon>
        <taxon>Pseudomonadota</taxon>
        <taxon>Gammaproteobacteria</taxon>
        <taxon>Lysobacterales</taxon>
        <taxon>Lysobacteraceae</taxon>
        <taxon>Lysobacter</taxon>
    </lineage>
</organism>
<dbReference type="PROSITE" id="PS51257">
    <property type="entry name" value="PROKAR_LIPOPROTEIN"/>
    <property type="match status" value="1"/>
</dbReference>
<dbReference type="Pfam" id="PF01510">
    <property type="entry name" value="Amidase_2"/>
    <property type="match status" value="1"/>
</dbReference>
<keyword evidence="3 7" id="KW-0378">Hydrolase</keyword>
<dbReference type="EMBL" id="JBHSNM010000001">
    <property type="protein sequence ID" value="MFC5568706.1"/>
    <property type="molecule type" value="Genomic_DNA"/>
</dbReference>
<keyword evidence="8" id="KW-1185">Reference proteome</keyword>
<evidence type="ECO:0000256" key="2">
    <source>
        <dbReference type="ARBA" id="ARBA00011901"/>
    </source>
</evidence>
<evidence type="ECO:0000259" key="6">
    <source>
        <dbReference type="SMART" id="SM00644"/>
    </source>
</evidence>
<dbReference type="InterPro" id="IPR002502">
    <property type="entry name" value="Amidase_domain"/>
</dbReference>
<evidence type="ECO:0000313" key="7">
    <source>
        <dbReference type="EMBL" id="MFC5568706.1"/>
    </source>
</evidence>
<dbReference type="CDD" id="cd06583">
    <property type="entry name" value="PGRP"/>
    <property type="match status" value="1"/>
</dbReference>
<dbReference type="InterPro" id="IPR051206">
    <property type="entry name" value="NAMLAA_amidase_2"/>
</dbReference>
<feature type="domain" description="N-acetylmuramoyl-L-alanine amidase" evidence="6">
    <location>
        <begin position="31"/>
        <end position="166"/>
    </location>
</feature>
<feature type="signal peptide" evidence="5">
    <location>
        <begin position="1"/>
        <end position="23"/>
    </location>
</feature>
<dbReference type="InterPro" id="IPR036505">
    <property type="entry name" value="Amidase/PGRP_sf"/>
</dbReference>
<reference evidence="8" key="1">
    <citation type="journal article" date="2019" name="Int. J. Syst. Evol. Microbiol.">
        <title>The Global Catalogue of Microorganisms (GCM) 10K type strain sequencing project: providing services to taxonomists for standard genome sequencing and annotation.</title>
        <authorList>
            <consortium name="The Broad Institute Genomics Platform"/>
            <consortium name="The Broad Institute Genome Sequencing Center for Infectious Disease"/>
            <person name="Wu L."/>
            <person name="Ma J."/>
        </authorList>
    </citation>
    <scope>NUCLEOTIDE SEQUENCE [LARGE SCALE GENOMIC DNA]</scope>
    <source>
        <strain evidence="8">KACC 11407</strain>
    </source>
</reference>
<keyword evidence="5" id="KW-0732">Signal</keyword>
<sequence>MPSNPWRLALICITLLLAACTHAPPRNPMAQWVPSPNHSARKPMLIVLHYTEQQSVAHSLRTLRTGNSDGPVSAHYLIGEQGELYQLVADERRAWHAGGGSWGTISDVNSASIGIEIDNDGQEPFTEAQIAMLLRLLGDLCTRHGIPRTNVIGHADMAPSRKIDPGRLFPWQRLAEAGFGRWPAADRGPTPPGFDPMLALRLLGYPLDDPAAAIRAFHLHYRGIDTTTLDEEDAGILHALVVGLR</sequence>
<comment type="caution">
    <text evidence="7">The sequence shown here is derived from an EMBL/GenBank/DDBJ whole genome shotgun (WGS) entry which is preliminary data.</text>
</comment>
<dbReference type="Gene3D" id="3.40.80.10">
    <property type="entry name" value="Peptidoglycan recognition protein-like"/>
    <property type="match status" value="1"/>
</dbReference>
<dbReference type="Proteomes" id="UP001596036">
    <property type="component" value="Unassembled WGS sequence"/>
</dbReference>
<dbReference type="PANTHER" id="PTHR30417:SF1">
    <property type="entry name" value="N-ACETYLMURAMOYL-L-ALANINE AMIDASE AMID"/>
    <property type="match status" value="1"/>
</dbReference>